<dbReference type="EMBL" id="NFHO01000007">
    <property type="protein sequence ID" value="OUN42638.1"/>
    <property type="molecule type" value="Genomic_DNA"/>
</dbReference>
<dbReference type="STRING" id="1118060.GCA_000311845_00410"/>
<dbReference type="GO" id="GO:0006355">
    <property type="term" value="P:regulation of DNA-templated transcription"/>
    <property type="evidence" value="ECO:0007669"/>
    <property type="project" value="InterPro"/>
</dbReference>
<dbReference type="AlphaFoldDB" id="A0A1Y3U5Y9"/>
<reference evidence="2" key="1">
    <citation type="submission" date="2017-04" db="EMBL/GenBank/DDBJ databases">
        <title>Function of individual gut microbiota members based on whole genome sequencing of pure cultures obtained from chicken caecum.</title>
        <authorList>
            <person name="Medvecky M."/>
            <person name="Cejkova D."/>
            <person name="Polansky O."/>
            <person name="Karasova D."/>
            <person name="Kubasova T."/>
            <person name="Cizek A."/>
            <person name="Rychlik I."/>
        </authorList>
    </citation>
    <scope>NUCLEOTIDE SEQUENCE [LARGE SCALE GENOMIC DNA]</scope>
    <source>
        <strain evidence="2">An70</strain>
    </source>
</reference>
<dbReference type="Gene3D" id="1.10.1220.10">
    <property type="entry name" value="Met repressor-like"/>
    <property type="match status" value="1"/>
</dbReference>
<accession>A0A1Y3U5Y9</accession>
<comment type="caution">
    <text evidence="1">The sequence shown here is derived from an EMBL/GenBank/DDBJ whole genome shotgun (WGS) entry which is preliminary data.</text>
</comment>
<dbReference type="InterPro" id="IPR013321">
    <property type="entry name" value="Arc_rbn_hlx_hlx"/>
</dbReference>
<sequence length="99" mass="10754">MATTTITLDDAVKQETTEILDTLGLSLSGYFNLAARQLIIKRRIPFDIEAPDPAPNEATRRAMVAAEARELGIIPDDTPAFTDVDDLLAYLDEAQACSS</sequence>
<dbReference type="Pfam" id="PF04221">
    <property type="entry name" value="RelB"/>
    <property type="match status" value="1"/>
</dbReference>
<dbReference type="eggNOG" id="COG3077">
    <property type="taxonomic scope" value="Bacteria"/>
</dbReference>
<keyword evidence="2" id="KW-1185">Reference proteome</keyword>
<protein>
    <submittedName>
        <fullName evidence="1">Damage-inducible protein J</fullName>
    </submittedName>
</protein>
<dbReference type="InterPro" id="IPR007337">
    <property type="entry name" value="RelB/DinJ"/>
</dbReference>
<evidence type="ECO:0000313" key="2">
    <source>
        <dbReference type="Proteomes" id="UP000196560"/>
    </source>
</evidence>
<gene>
    <name evidence="1" type="ORF">B5G21_06950</name>
</gene>
<organism evidence="1 2">
    <name type="scientific">Enorma massiliensis</name>
    <dbReference type="NCBI Taxonomy" id="1472761"/>
    <lineage>
        <taxon>Bacteria</taxon>
        <taxon>Bacillati</taxon>
        <taxon>Actinomycetota</taxon>
        <taxon>Coriobacteriia</taxon>
        <taxon>Coriobacteriales</taxon>
        <taxon>Coriobacteriaceae</taxon>
        <taxon>Enorma</taxon>
    </lineage>
</organism>
<proteinExistence type="predicted"/>
<name>A0A1Y3U5Y9_9ACTN</name>
<evidence type="ECO:0000313" key="1">
    <source>
        <dbReference type="EMBL" id="OUN42638.1"/>
    </source>
</evidence>
<dbReference type="Proteomes" id="UP000196560">
    <property type="component" value="Unassembled WGS sequence"/>
</dbReference>
<dbReference type="RefSeq" id="WP_087186641.1">
    <property type="nucleotide sequence ID" value="NZ_NFHO01000007.1"/>
</dbReference>